<dbReference type="Proteomes" id="UP000199205">
    <property type="component" value="Unassembled WGS sequence"/>
</dbReference>
<reference evidence="1 2" key="1">
    <citation type="submission" date="2016-08" db="EMBL/GenBank/DDBJ databases">
        <authorList>
            <person name="Seilhamer J.J."/>
        </authorList>
    </citation>
    <scope>NUCLEOTIDE SEQUENCE [LARGE SCALE GENOMIC DNA]</scope>
    <source>
        <strain evidence="1 2">P1-7</strain>
    </source>
</reference>
<name>A0A1C3USU1_9HYPH</name>
<gene>
    <name evidence="1" type="ORF">GA0061101_103274</name>
</gene>
<dbReference type="PROSITE" id="PS51257">
    <property type="entry name" value="PROKAR_LIPOPROTEIN"/>
    <property type="match status" value="1"/>
</dbReference>
<dbReference type="Pfam" id="PF08809">
    <property type="entry name" value="DUF1799"/>
    <property type="match status" value="1"/>
</dbReference>
<evidence type="ECO:0000313" key="1">
    <source>
        <dbReference type="EMBL" id="SCB18525.1"/>
    </source>
</evidence>
<evidence type="ECO:0008006" key="3">
    <source>
        <dbReference type="Google" id="ProtNLM"/>
    </source>
</evidence>
<evidence type="ECO:0000313" key="2">
    <source>
        <dbReference type="Proteomes" id="UP000199205"/>
    </source>
</evidence>
<proteinExistence type="predicted"/>
<dbReference type="EMBL" id="FMAF01000003">
    <property type="protein sequence ID" value="SCB18525.1"/>
    <property type="molecule type" value="Genomic_DNA"/>
</dbReference>
<protein>
    <recommendedName>
        <fullName evidence="3">DUF1799 domain-containing protein</fullName>
    </recommendedName>
</protein>
<organism evidence="1 2">
    <name type="scientific">Rhizobium lusitanum</name>
    <dbReference type="NCBI Taxonomy" id="293958"/>
    <lineage>
        <taxon>Bacteria</taxon>
        <taxon>Pseudomonadati</taxon>
        <taxon>Pseudomonadota</taxon>
        <taxon>Alphaproteobacteria</taxon>
        <taxon>Hyphomicrobiales</taxon>
        <taxon>Rhizobiaceae</taxon>
        <taxon>Rhizobium/Agrobacterium group</taxon>
        <taxon>Rhizobium</taxon>
    </lineage>
</organism>
<accession>A0A1C3USU1</accession>
<dbReference type="AlphaFoldDB" id="A0A1C3USU1"/>
<dbReference type="InterPro" id="IPR014915">
    <property type="entry name" value="Phage_TLS_TfmB"/>
</dbReference>
<sequence>MQIPAKEVEEEFDPVAECNWNSLMAFLSCDTQWRVSGVGMAGLVWVGLDYTACDVAFRRGGFSDELWNDVRVMEEAALPILNSGDD</sequence>
<dbReference type="RefSeq" id="WP_280951427.1">
    <property type="nucleotide sequence ID" value="NZ_FMAF01000003.1"/>
</dbReference>